<evidence type="ECO:0000313" key="3">
    <source>
        <dbReference type="Proteomes" id="UP000257323"/>
    </source>
</evidence>
<evidence type="ECO:0008006" key="4">
    <source>
        <dbReference type="Google" id="ProtNLM"/>
    </source>
</evidence>
<sequence>MKIKSLWLIGLITVAILISAGCSSAPEKTLLDKYFHAVSMRDNQTMAAMAWKPLEIDYASFTILEVTPEKIDPVSLPALNEKEAEAKKKVDDHIGPVVDAKDALDAAKDELDNARTSAARAALKKKVEQLQAKYDEEYNVHKELQRLYGEAKDAAAKEEQITLFSLGLKSLPGVRSLNGDVHTKQLVISVKNKAGAERKYKVEMRKYVLKDETGKVAYNGQWKIIDFVPVS</sequence>
<dbReference type="PROSITE" id="PS51257">
    <property type="entry name" value="PROKAR_LIPOPROTEIN"/>
    <property type="match status" value="1"/>
</dbReference>
<protein>
    <recommendedName>
        <fullName evidence="4">Lipoprotein</fullName>
    </recommendedName>
</protein>
<evidence type="ECO:0000313" key="2">
    <source>
        <dbReference type="EMBL" id="RFT16972.1"/>
    </source>
</evidence>
<dbReference type="EMBL" id="QUAH01000001">
    <property type="protein sequence ID" value="RFT16972.1"/>
    <property type="molecule type" value="Genomic_DNA"/>
</dbReference>
<organism evidence="2 3">
    <name type="scientific">Candidatus Saccharicenans subterraneus</name>
    <dbReference type="NCBI Taxonomy" id="2508984"/>
    <lineage>
        <taxon>Bacteria</taxon>
        <taxon>Candidatus Aminicenantota</taxon>
        <taxon>Candidatus Aminicenantia</taxon>
        <taxon>Candidatus Aminicenantales</taxon>
        <taxon>Candidatus Saccharicenantaceae</taxon>
        <taxon>Candidatus Saccharicenans</taxon>
    </lineage>
</organism>
<dbReference type="AlphaFoldDB" id="A0A3E2BQR2"/>
<proteinExistence type="predicted"/>
<comment type="caution">
    <text evidence="2">The sequence shown here is derived from an EMBL/GenBank/DDBJ whole genome shotgun (WGS) entry which is preliminary data.</text>
</comment>
<reference evidence="2 3" key="1">
    <citation type="submission" date="2018-08" db="EMBL/GenBank/DDBJ databases">
        <title>Genome analysis of the thermophilic bacterium of the candidate phylum Aminicenantes from deep subsurface aquifer revealed its physiology and ecological role.</title>
        <authorList>
            <person name="Kadnikov V.V."/>
            <person name="Mardanov A.V."/>
            <person name="Beletsky A.V."/>
            <person name="Karnachuk O.V."/>
            <person name="Ravin N.V."/>
        </authorList>
    </citation>
    <scope>NUCLEOTIDE SEQUENCE [LARGE SCALE GENOMIC DNA]</scope>
    <source>
        <strain evidence="2">BY38</strain>
    </source>
</reference>
<name>A0A3E2BQR2_9BACT</name>
<gene>
    <name evidence="2" type="ORF">OP8BY_0914</name>
</gene>
<dbReference type="Proteomes" id="UP000257323">
    <property type="component" value="Unassembled WGS sequence"/>
</dbReference>
<keyword evidence="1" id="KW-0175">Coiled coil</keyword>
<evidence type="ECO:0000256" key="1">
    <source>
        <dbReference type="SAM" id="Coils"/>
    </source>
</evidence>
<accession>A0A3E2BQR2</accession>
<feature type="coiled-coil region" evidence="1">
    <location>
        <begin position="97"/>
        <end position="147"/>
    </location>
</feature>